<dbReference type="EMBL" id="FWFV01000002">
    <property type="protein sequence ID" value="SLN28971.1"/>
    <property type="molecule type" value="Genomic_DNA"/>
</dbReference>
<evidence type="ECO:0000313" key="5">
    <source>
        <dbReference type="EMBL" id="SLN28971.1"/>
    </source>
</evidence>
<evidence type="ECO:0000313" key="6">
    <source>
        <dbReference type="Proteomes" id="UP000193870"/>
    </source>
</evidence>
<keyword evidence="2" id="KW-0233">DNA recombination</keyword>
<feature type="region of interest" description="Disordered" evidence="3">
    <location>
        <begin position="224"/>
        <end position="247"/>
    </location>
</feature>
<evidence type="ECO:0000256" key="1">
    <source>
        <dbReference type="ARBA" id="ARBA00023125"/>
    </source>
</evidence>
<reference evidence="5 6" key="1">
    <citation type="submission" date="2017-03" db="EMBL/GenBank/DDBJ databases">
        <authorList>
            <person name="Afonso C.L."/>
            <person name="Miller P.J."/>
            <person name="Scott M.A."/>
            <person name="Spackman E."/>
            <person name="Goraichik I."/>
            <person name="Dimitrov K.M."/>
            <person name="Suarez D.L."/>
            <person name="Swayne D.E."/>
        </authorList>
    </citation>
    <scope>NUCLEOTIDE SEQUENCE [LARGE SCALE GENOMIC DNA]</scope>
    <source>
        <strain evidence="5 6">CECT 7066</strain>
    </source>
</reference>
<evidence type="ECO:0000256" key="3">
    <source>
        <dbReference type="SAM" id="MobiDB-lite"/>
    </source>
</evidence>
<dbReference type="PANTHER" id="PTHR41251:SF1">
    <property type="entry name" value="NON-HOMOLOGOUS END JOINING PROTEIN KU"/>
    <property type="match status" value="1"/>
</dbReference>
<evidence type="ECO:0000259" key="4">
    <source>
        <dbReference type="SMART" id="SM00559"/>
    </source>
</evidence>
<evidence type="ECO:0000256" key="2">
    <source>
        <dbReference type="HAMAP-Rule" id="MF_01875"/>
    </source>
</evidence>
<dbReference type="OrthoDB" id="9780854at2"/>
<dbReference type="GO" id="GO:0006310">
    <property type="term" value="P:DNA recombination"/>
    <property type="evidence" value="ECO:0007669"/>
    <property type="project" value="UniProtKB-KW"/>
</dbReference>
<comment type="function">
    <text evidence="2">With LigD forms a non-homologous end joining (NHEJ) DNA repair enzyme, which repairs dsDNA breaks with reduced fidelity. Binds linear dsDNA with 5'- and 3'- overhangs but not closed circular dsDNA nor ssDNA. Recruits and stimulates the ligase activity of LigD.</text>
</comment>
<sequence>MAPRPYWKGYLKLSLVTCPVSLTPATSSRDKVRFHTVNSETGNRVRSRYIDTETGDPVEDDDEVRGYEVEKGRHIIIEDEELEAVGLESTRTINIEQFVPSDSIEWIWYDTPYYLMPDDEVAQEAFAVIRKAMESTETLGISRLVLARRERAVMLQPHGKGIVLWTLRFGDEVREPKEVFGDIADRKADPKLVKMVQEVIDQRSKPWDESMVCDPVQENLKKLIASKKKKRGAPKKAKRAEETAEPDNVVNIMDALRKSISQEKKK</sequence>
<keyword evidence="2" id="KW-0234">DNA repair</keyword>
<keyword evidence="1 2" id="KW-0238">DNA-binding</keyword>
<dbReference type="Gene3D" id="2.40.290.10">
    <property type="match status" value="1"/>
</dbReference>
<dbReference type="InterPro" id="IPR006164">
    <property type="entry name" value="DNA_bd_Ku70/Ku80"/>
</dbReference>
<dbReference type="Proteomes" id="UP000193870">
    <property type="component" value="Unassembled WGS sequence"/>
</dbReference>
<dbReference type="PIRSF" id="PIRSF006493">
    <property type="entry name" value="Prok_Ku"/>
    <property type="match status" value="1"/>
</dbReference>
<proteinExistence type="inferred from homology"/>
<organism evidence="5 6">
    <name type="scientific">Palleronia marisminoris</name>
    <dbReference type="NCBI Taxonomy" id="315423"/>
    <lineage>
        <taxon>Bacteria</taxon>
        <taxon>Pseudomonadati</taxon>
        <taxon>Pseudomonadota</taxon>
        <taxon>Alphaproteobacteria</taxon>
        <taxon>Rhodobacterales</taxon>
        <taxon>Roseobacteraceae</taxon>
        <taxon>Palleronia</taxon>
    </lineage>
</organism>
<keyword evidence="6" id="KW-1185">Reference proteome</keyword>
<accession>A0A1Y5S1B0</accession>
<dbReference type="PANTHER" id="PTHR41251">
    <property type="entry name" value="NON-HOMOLOGOUS END JOINING PROTEIN KU"/>
    <property type="match status" value="1"/>
</dbReference>
<gene>
    <name evidence="5" type="primary">ykoV_1</name>
    <name evidence="2" type="synonym">ku</name>
    <name evidence="5" type="ORF">PAM7066_01166</name>
</gene>
<comment type="similarity">
    <text evidence="2">Belongs to the prokaryotic Ku family.</text>
</comment>
<feature type="compositionally biased region" description="Basic residues" evidence="3">
    <location>
        <begin position="224"/>
        <end position="238"/>
    </location>
</feature>
<dbReference type="CDD" id="cd00789">
    <property type="entry name" value="KU_like"/>
    <property type="match status" value="1"/>
</dbReference>
<dbReference type="AlphaFoldDB" id="A0A1Y5S1B0"/>
<dbReference type="InterPro" id="IPR016194">
    <property type="entry name" value="SPOC-like_C_dom_sf"/>
</dbReference>
<dbReference type="STRING" id="315423.SAMN04488020_102114"/>
<comment type="subunit">
    <text evidence="2">Homodimer. Interacts with LigD.</text>
</comment>
<dbReference type="Pfam" id="PF02735">
    <property type="entry name" value="Ku"/>
    <property type="match status" value="1"/>
</dbReference>
<name>A0A1Y5S1B0_9RHOB</name>
<dbReference type="SMART" id="SM00559">
    <property type="entry name" value="Ku78"/>
    <property type="match status" value="1"/>
</dbReference>
<dbReference type="HAMAP" id="MF_01875">
    <property type="entry name" value="Prokaryotic_Ku"/>
    <property type="match status" value="1"/>
</dbReference>
<protein>
    <recommendedName>
        <fullName evidence="2">Non-homologous end joining protein Ku</fullName>
    </recommendedName>
</protein>
<dbReference type="NCBIfam" id="TIGR02772">
    <property type="entry name" value="Ku_bact"/>
    <property type="match status" value="1"/>
</dbReference>
<dbReference type="SUPFAM" id="SSF100939">
    <property type="entry name" value="SPOC domain-like"/>
    <property type="match status" value="1"/>
</dbReference>
<dbReference type="GO" id="GO:0003690">
    <property type="term" value="F:double-stranded DNA binding"/>
    <property type="evidence" value="ECO:0007669"/>
    <property type="project" value="UniProtKB-UniRule"/>
</dbReference>
<keyword evidence="2" id="KW-0227">DNA damage</keyword>
<dbReference type="InterPro" id="IPR009187">
    <property type="entry name" value="Prok_Ku"/>
</dbReference>
<dbReference type="GO" id="GO:0006303">
    <property type="term" value="P:double-strand break repair via nonhomologous end joining"/>
    <property type="evidence" value="ECO:0007669"/>
    <property type="project" value="UniProtKB-UniRule"/>
</dbReference>
<feature type="domain" description="Ku" evidence="4">
    <location>
        <begin position="55"/>
        <end position="184"/>
    </location>
</feature>